<keyword evidence="2" id="KW-1185">Reference proteome</keyword>
<evidence type="ECO:0000313" key="2">
    <source>
        <dbReference type="Proteomes" id="UP000233440"/>
    </source>
</evidence>
<dbReference type="AlphaFoldDB" id="A0A2N3LG31"/>
<organism evidence="1 2">
    <name type="scientific">Heyndrickxia camelliae</name>
    <dbReference type="NCBI Taxonomy" id="1707093"/>
    <lineage>
        <taxon>Bacteria</taxon>
        <taxon>Bacillati</taxon>
        <taxon>Bacillota</taxon>
        <taxon>Bacilli</taxon>
        <taxon>Bacillales</taxon>
        <taxon>Bacillaceae</taxon>
        <taxon>Heyndrickxia</taxon>
    </lineage>
</organism>
<comment type="caution">
    <text evidence="1">The sequence shown here is derived from an EMBL/GenBank/DDBJ whole genome shotgun (WGS) entry which is preliminary data.</text>
</comment>
<protein>
    <submittedName>
        <fullName evidence="1">Uncharacterized protein</fullName>
    </submittedName>
</protein>
<reference evidence="1 2" key="1">
    <citation type="submission" date="2017-11" db="EMBL/GenBank/DDBJ databases">
        <title>Bacillus camelliae sp. nov., isolated from pu'er tea.</title>
        <authorList>
            <person name="Niu L."/>
        </authorList>
    </citation>
    <scope>NUCLEOTIDE SEQUENCE [LARGE SCALE GENOMIC DNA]</scope>
    <source>
        <strain evidence="1 2">7578-1</strain>
    </source>
</reference>
<dbReference type="RefSeq" id="WP_101355644.1">
    <property type="nucleotide sequence ID" value="NZ_PIQO01000017.1"/>
</dbReference>
<dbReference type="EMBL" id="PIQO01000017">
    <property type="protein sequence ID" value="PKR83504.1"/>
    <property type="molecule type" value="Genomic_DNA"/>
</dbReference>
<evidence type="ECO:0000313" key="1">
    <source>
        <dbReference type="EMBL" id="PKR83504.1"/>
    </source>
</evidence>
<accession>A0A2N3LG31</accession>
<proteinExistence type="predicted"/>
<name>A0A2N3LG31_9BACI</name>
<sequence length="65" mass="7507">MDLIQSKIQKMINSGQRALENLNEGNKRLSLGDLDYVHDYLIAAKCLLIEEIKEDEESEKNQEND</sequence>
<dbReference type="Proteomes" id="UP000233440">
    <property type="component" value="Unassembled WGS sequence"/>
</dbReference>
<gene>
    <name evidence="1" type="ORF">CWO92_18215</name>
</gene>